<evidence type="ECO:0000313" key="1">
    <source>
        <dbReference type="EMBL" id="OJA21538.1"/>
    </source>
</evidence>
<accession>A0A1J8RI82</accession>
<name>A0A1J8RI82_9AGAM</name>
<gene>
    <name evidence="1" type="ORF">AZE42_01812</name>
</gene>
<dbReference type="STRING" id="180088.A0A1J8RI82"/>
<protein>
    <submittedName>
        <fullName evidence="1">Uncharacterized protein</fullName>
    </submittedName>
</protein>
<keyword evidence="2" id="KW-1185">Reference proteome</keyword>
<dbReference type="EMBL" id="LVVM01000096">
    <property type="protein sequence ID" value="OJA21538.1"/>
    <property type="molecule type" value="Genomic_DNA"/>
</dbReference>
<dbReference type="AlphaFoldDB" id="A0A1J8RI82"/>
<proteinExistence type="predicted"/>
<dbReference type="OrthoDB" id="28245at2759"/>
<dbReference type="Proteomes" id="UP000183567">
    <property type="component" value="Unassembled WGS sequence"/>
</dbReference>
<sequence length="200" mass="22697">ALATIFRFLSEEEPIPLFLDCLEPERSDAVKICAIKAATTLSSEAPRLPWQQSLENLQTAIAPRLRDIFQMSSIRRSEYESDGTIRRAASRTKAKRFTSETLTDKDLMLIAILALWRAAPDYYVASVERMSQSQPESWKAISVRIRDSDTDTAVKISAASSFQHFTDIFFRMAPTMRWSKSDLYTQADIVDLHLKEVAAD</sequence>
<feature type="non-terminal residue" evidence="1">
    <location>
        <position position="1"/>
    </location>
</feature>
<comment type="caution">
    <text evidence="1">The sequence shown here is derived from an EMBL/GenBank/DDBJ whole genome shotgun (WGS) entry which is preliminary data.</text>
</comment>
<reference evidence="1 2" key="1">
    <citation type="submission" date="2016-03" db="EMBL/GenBank/DDBJ databases">
        <title>Comparative genomics of the ectomycorrhizal sister species Rhizopogon vinicolor and Rhizopogon vesiculosus (Basidiomycota: Boletales) reveals a divergence of the mating type B locus.</title>
        <authorList>
            <person name="Mujic A.B."/>
            <person name="Kuo A."/>
            <person name="Tritt A."/>
            <person name="Lipzen A."/>
            <person name="Chen C."/>
            <person name="Johnson J."/>
            <person name="Sharma A."/>
            <person name="Barry K."/>
            <person name="Grigoriev I.V."/>
            <person name="Spatafora J.W."/>
        </authorList>
    </citation>
    <scope>NUCLEOTIDE SEQUENCE [LARGE SCALE GENOMIC DNA]</scope>
    <source>
        <strain evidence="1 2">AM-OR11-056</strain>
    </source>
</reference>
<feature type="non-terminal residue" evidence="1">
    <location>
        <position position="200"/>
    </location>
</feature>
<organism evidence="1 2">
    <name type="scientific">Rhizopogon vesiculosus</name>
    <dbReference type="NCBI Taxonomy" id="180088"/>
    <lineage>
        <taxon>Eukaryota</taxon>
        <taxon>Fungi</taxon>
        <taxon>Dikarya</taxon>
        <taxon>Basidiomycota</taxon>
        <taxon>Agaricomycotina</taxon>
        <taxon>Agaricomycetes</taxon>
        <taxon>Agaricomycetidae</taxon>
        <taxon>Boletales</taxon>
        <taxon>Suillineae</taxon>
        <taxon>Rhizopogonaceae</taxon>
        <taxon>Rhizopogon</taxon>
    </lineage>
</organism>
<evidence type="ECO:0000313" key="2">
    <source>
        <dbReference type="Proteomes" id="UP000183567"/>
    </source>
</evidence>